<accession>A0A8E2F1M8</accession>
<dbReference type="EMBL" id="KV749586">
    <property type="protein sequence ID" value="OCL08811.1"/>
    <property type="molecule type" value="Genomic_DNA"/>
</dbReference>
<reference evidence="2 3" key="1">
    <citation type="journal article" date="2016" name="Nat. Commun.">
        <title>Ectomycorrhizal ecology is imprinted in the genome of the dominant symbiotic fungus Cenococcum geophilum.</title>
        <authorList>
            <consortium name="DOE Joint Genome Institute"/>
            <person name="Peter M."/>
            <person name="Kohler A."/>
            <person name="Ohm R.A."/>
            <person name="Kuo A."/>
            <person name="Krutzmann J."/>
            <person name="Morin E."/>
            <person name="Arend M."/>
            <person name="Barry K.W."/>
            <person name="Binder M."/>
            <person name="Choi C."/>
            <person name="Clum A."/>
            <person name="Copeland A."/>
            <person name="Grisel N."/>
            <person name="Haridas S."/>
            <person name="Kipfer T."/>
            <person name="LaButti K."/>
            <person name="Lindquist E."/>
            <person name="Lipzen A."/>
            <person name="Maire R."/>
            <person name="Meier B."/>
            <person name="Mihaltcheva S."/>
            <person name="Molinier V."/>
            <person name="Murat C."/>
            <person name="Poggeler S."/>
            <person name="Quandt C.A."/>
            <person name="Sperisen C."/>
            <person name="Tritt A."/>
            <person name="Tisserant E."/>
            <person name="Crous P.W."/>
            <person name="Henrissat B."/>
            <person name="Nehls U."/>
            <person name="Egli S."/>
            <person name="Spatafora J.W."/>
            <person name="Grigoriev I.V."/>
            <person name="Martin F.M."/>
        </authorList>
    </citation>
    <scope>NUCLEOTIDE SEQUENCE [LARGE SCALE GENOMIC DNA]</scope>
    <source>
        <strain evidence="2 3">CBS 207.34</strain>
    </source>
</reference>
<keyword evidence="3" id="KW-1185">Reference proteome</keyword>
<keyword evidence="1" id="KW-0732">Signal</keyword>
<evidence type="ECO:0000313" key="3">
    <source>
        <dbReference type="Proteomes" id="UP000250140"/>
    </source>
</evidence>
<evidence type="ECO:0000256" key="1">
    <source>
        <dbReference type="SAM" id="SignalP"/>
    </source>
</evidence>
<sequence length="295" mass="31570">MIPSLFYSIVILFLFLSKFLDAQSSTTSGYVGYSLSLEGDPDSVVYDTVDTPANVSTTVPEPDVYLNASVHVGEIDITVSNLTAKINLEAQVLQLLQFNAGVDLSIDRVSLLIQNVSAKVLLEARLANLVLMINDTLKSLDLNPILATLGQDVGTLVNTTVGGLTGENTQASTVLPRSYELAKNILYSINDYSGNTHTNRVLSQNGDIIDQFLDNNGNIHGQRVVGSYLRDMTFNGYNQSVVLNGQVTRELEYTYAPYNGLNVVSAVYINATGTVVATKVLSESSGGGGSTVGDS</sequence>
<dbReference type="AlphaFoldDB" id="A0A8E2F1M8"/>
<dbReference type="OrthoDB" id="4148174at2759"/>
<protein>
    <submittedName>
        <fullName evidence="2">Uncharacterized protein</fullName>
    </submittedName>
</protein>
<gene>
    <name evidence="2" type="ORF">AOQ84DRAFT_33546</name>
</gene>
<organism evidence="2 3">
    <name type="scientific">Glonium stellatum</name>
    <dbReference type="NCBI Taxonomy" id="574774"/>
    <lineage>
        <taxon>Eukaryota</taxon>
        <taxon>Fungi</taxon>
        <taxon>Dikarya</taxon>
        <taxon>Ascomycota</taxon>
        <taxon>Pezizomycotina</taxon>
        <taxon>Dothideomycetes</taxon>
        <taxon>Pleosporomycetidae</taxon>
        <taxon>Gloniales</taxon>
        <taxon>Gloniaceae</taxon>
        <taxon>Glonium</taxon>
    </lineage>
</organism>
<evidence type="ECO:0000313" key="2">
    <source>
        <dbReference type="EMBL" id="OCL08811.1"/>
    </source>
</evidence>
<feature type="chain" id="PRO_5034018388" evidence="1">
    <location>
        <begin position="23"/>
        <end position="295"/>
    </location>
</feature>
<dbReference type="Proteomes" id="UP000250140">
    <property type="component" value="Unassembled WGS sequence"/>
</dbReference>
<feature type="signal peptide" evidence="1">
    <location>
        <begin position="1"/>
        <end position="22"/>
    </location>
</feature>
<proteinExistence type="predicted"/>
<name>A0A8E2F1M8_9PEZI</name>